<evidence type="ECO:0000256" key="4">
    <source>
        <dbReference type="ARBA" id="ARBA00022695"/>
    </source>
</evidence>
<dbReference type="GO" id="GO:0046872">
    <property type="term" value="F:metal ion binding"/>
    <property type="evidence" value="ECO:0007669"/>
    <property type="project" value="UniProtKB-KW"/>
</dbReference>
<dbReference type="Pfam" id="PF12627">
    <property type="entry name" value="PolyA_pol_RNAbd"/>
    <property type="match status" value="1"/>
</dbReference>
<dbReference type="Pfam" id="PF13735">
    <property type="entry name" value="tRNA_NucTran2_2"/>
    <property type="match status" value="1"/>
</dbReference>
<evidence type="ECO:0000259" key="10">
    <source>
        <dbReference type="Pfam" id="PF01743"/>
    </source>
</evidence>
<dbReference type="GO" id="GO:0008033">
    <property type="term" value="P:tRNA processing"/>
    <property type="evidence" value="ECO:0007669"/>
    <property type="project" value="UniProtKB-KW"/>
</dbReference>
<dbReference type="SUPFAM" id="SSF81301">
    <property type="entry name" value="Nucleotidyltransferase"/>
    <property type="match status" value="1"/>
</dbReference>
<keyword evidence="8 9" id="KW-0694">RNA-binding</keyword>
<dbReference type="InterPro" id="IPR043519">
    <property type="entry name" value="NT_sf"/>
</dbReference>
<evidence type="ECO:0000313" key="14">
    <source>
        <dbReference type="Proteomes" id="UP000183047"/>
    </source>
</evidence>
<keyword evidence="5" id="KW-0479">Metal-binding</keyword>
<dbReference type="STRING" id="185008.bhn_I2709"/>
<dbReference type="NCBIfam" id="NF009814">
    <property type="entry name" value="PRK13299.1"/>
    <property type="match status" value="1"/>
</dbReference>
<proteinExistence type="inferred from homology"/>
<evidence type="ECO:0000256" key="2">
    <source>
        <dbReference type="ARBA" id="ARBA00022679"/>
    </source>
</evidence>
<dbReference type="GO" id="GO:0000049">
    <property type="term" value="F:tRNA binding"/>
    <property type="evidence" value="ECO:0007669"/>
    <property type="project" value="TreeGrafter"/>
</dbReference>
<comment type="cofactor">
    <cofactor evidence="1">
        <name>Mg(2+)</name>
        <dbReference type="ChEBI" id="CHEBI:18420"/>
    </cofactor>
</comment>
<evidence type="ECO:0000313" key="13">
    <source>
        <dbReference type="EMBL" id="SCY52533.1"/>
    </source>
</evidence>
<dbReference type="CDD" id="cd00077">
    <property type="entry name" value="HDc"/>
    <property type="match status" value="1"/>
</dbReference>
<evidence type="ECO:0000259" key="12">
    <source>
        <dbReference type="Pfam" id="PF13735"/>
    </source>
</evidence>
<comment type="similarity">
    <text evidence="9">Belongs to the tRNA nucleotidyltransferase/poly(A) polymerase family.</text>
</comment>
<dbReference type="GO" id="GO:0016779">
    <property type="term" value="F:nucleotidyltransferase activity"/>
    <property type="evidence" value="ECO:0007669"/>
    <property type="project" value="UniProtKB-KW"/>
</dbReference>
<evidence type="ECO:0000256" key="9">
    <source>
        <dbReference type="RuleBase" id="RU003953"/>
    </source>
</evidence>
<keyword evidence="4" id="KW-0548">Nucleotidyltransferase</keyword>
<dbReference type="InterPro" id="IPR003607">
    <property type="entry name" value="HD/PDEase_dom"/>
</dbReference>
<name>A0A1G5GLX2_9FIRM</name>
<evidence type="ECO:0000256" key="1">
    <source>
        <dbReference type="ARBA" id="ARBA00001946"/>
    </source>
</evidence>
<dbReference type="Gene3D" id="1.10.3090.10">
    <property type="entry name" value="cca-adding enzyme, domain 2"/>
    <property type="match status" value="1"/>
</dbReference>
<dbReference type="InterPro" id="IPR002646">
    <property type="entry name" value="PolA_pol_head_dom"/>
</dbReference>
<organism evidence="13 14">
    <name type="scientific">Butyrivibrio hungatei</name>
    <dbReference type="NCBI Taxonomy" id="185008"/>
    <lineage>
        <taxon>Bacteria</taxon>
        <taxon>Bacillati</taxon>
        <taxon>Bacillota</taxon>
        <taxon>Clostridia</taxon>
        <taxon>Lachnospirales</taxon>
        <taxon>Lachnospiraceae</taxon>
        <taxon>Butyrivibrio</taxon>
    </lineage>
</organism>
<dbReference type="OrthoDB" id="9805698at2"/>
<feature type="domain" description="Poly A polymerase head" evidence="10">
    <location>
        <begin position="23"/>
        <end position="143"/>
    </location>
</feature>
<dbReference type="AlphaFoldDB" id="A0A1G5GLX2"/>
<keyword evidence="3" id="KW-0819">tRNA processing</keyword>
<dbReference type="Pfam" id="PF01743">
    <property type="entry name" value="PolyA_pol"/>
    <property type="match status" value="1"/>
</dbReference>
<dbReference type="RefSeq" id="WP_074463324.1">
    <property type="nucleotide sequence ID" value="NZ_FMUR01000022.1"/>
</dbReference>
<dbReference type="PANTHER" id="PTHR46173">
    <property type="entry name" value="CCA TRNA NUCLEOTIDYLTRANSFERASE 1, MITOCHONDRIAL"/>
    <property type="match status" value="1"/>
</dbReference>
<dbReference type="Proteomes" id="UP000183047">
    <property type="component" value="Unassembled WGS sequence"/>
</dbReference>
<dbReference type="SUPFAM" id="SSF81891">
    <property type="entry name" value="Poly A polymerase C-terminal region-like"/>
    <property type="match status" value="1"/>
</dbReference>
<keyword evidence="2 9" id="KW-0808">Transferase</keyword>
<dbReference type="Gene3D" id="1.10.246.80">
    <property type="match status" value="1"/>
</dbReference>
<feature type="domain" description="tRNA nucleotidyltransferase/poly(A) polymerase RNA and SrmB- binding" evidence="11">
    <location>
        <begin position="171"/>
        <end position="231"/>
    </location>
</feature>
<dbReference type="PANTHER" id="PTHR46173:SF1">
    <property type="entry name" value="CCA TRNA NUCLEOTIDYLTRANSFERASE 1, MITOCHONDRIAL"/>
    <property type="match status" value="1"/>
</dbReference>
<sequence>MIIKLPENAKKILDTMHKAGFEAYVVGGCVRDALLSREPGDWDITTNALPEDIKKLFKRTVDTGIEHGTVTVLMDKEGYEVTTYRIDGKYEDSRHPSEVTFTKSLTEDMRRRDFTINAMAYNEEEGLIDRFGGIEDLENKLIRCVGEPTERFSEDALRIMRAVRFSAQLDYEIEEKTKEAIRELASTLSKISAERIQTELVKLLVSDHPEKAKEMYELGITKVILPEFDACMETEQSNPHHMYSVGEHIIKSLGYVRNDKVLRLTMLLHDIAKPLTITTDDEGINHFQGHAQLGAKMAHDIFRRLKFDRNTMDRVCNLIKYHDDRFPATSKNVRRVMKRVGEDEFSFLLDVKYADTMAQSDYFREEKLRNIEESRALYENVKKEGECVSLKKLAVNGKDLIELGVSPGKQIGEVLGAMLDDVIDEPSHNTKEYLLDPEQLKSFFPKDHV</sequence>
<keyword evidence="6" id="KW-0547">Nucleotide-binding</keyword>
<evidence type="ECO:0000256" key="5">
    <source>
        <dbReference type="ARBA" id="ARBA00022723"/>
    </source>
</evidence>
<dbReference type="CDD" id="cd05398">
    <property type="entry name" value="NT_ClassII-CCAase"/>
    <property type="match status" value="1"/>
</dbReference>
<dbReference type="Gene3D" id="3.30.460.10">
    <property type="entry name" value="Beta Polymerase, domain 2"/>
    <property type="match status" value="1"/>
</dbReference>
<evidence type="ECO:0000256" key="8">
    <source>
        <dbReference type="ARBA" id="ARBA00022884"/>
    </source>
</evidence>
<evidence type="ECO:0000256" key="7">
    <source>
        <dbReference type="ARBA" id="ARBA00022842"/>
    </source>
</evidence>
<evidence type="ECO:0000259" key="11">
    <source>
        <dbReference type="Pfam" id="PF12627"/>
    </source>
</evidence>
<accession>A0A1G5GLX2</accession>
<feature type="domain" description="CCA-adding enzyme C-terminal" evidence="12">
    <location>
        <begin position="277"/>
        <end position="436"/>
    </location>
</feature>
<evidence type="ECO:0000256" key="6">
    <source>
        <dbReference type="ARBA" id="ARBA00022741"/>
    </source>
</evidence>
<dbReference type="GO" id="GO:0000166">
    <property type="term" value="F:nucleotide binding"/>
    <property type="evidence" value="ECO:0007669"/>
    <property type="project" value="UniProtKB-KW"/>
</dbReference>
<keyword evidence="14" id="KW-1185">Reference proteome</keyword>
<keyword evidence="7" id="KW-0460">Magnesium</keyword>
<gene>
    <name evidence="13" type="ORF">SAMN02910451_02941</name>
</gene>
<dbReference type="InterPro" id="IPR032810">
    <property type="entry name" value="CCA-adding_enz_C"/>
</dbReference>
<protein>
    <submittedName>
        <fullName evidence="13">tRNA nucleotidyltransferase (CCA-adding enzyme)</fullName>
    </submittedName>
</protein>
<evidence type="ECO:0000256" key="3">
    <source>
        <dbReference type="ARBA" id="ARBA00022694"/>
    </source>
</evidence>
<reference evidence="14" key="1">
    <citation type="submission" date="2016-10" db="EMBL/GenBank/DDBJ databases">
        <authorList>
            <person name="Varghese N."/>
            <person name="Submissions S."/>
        </authorList>
    </citation>
    <scope>NUCLEOTIDE SEQUENCE [LARGE SCALE GENOMIC DNA]</scope>
    <source>
        <strain evidence="14">XBD2006</strain>
    </source>
</reference>
<dbReference type="InterPro" id="IPR050264">
    <property type="entry name" value="Bact_CCA-adding_enz_type3_sf"/>
</dbReference>
<dbReference type="InterPro" id="IPR032828">
    <property type="entry name" value="PolyA_RNA-bd"/>
</dbReference>
<dbReference type="EMBL" id="FMUR01000022">
    <property type="protein sequence ID" value="SCY52533.1"/>
    <property type="molecule type" value="Genomic_DNA"/>
</dbReference>